<dbReference type="Pfam" id="PF10282">
    <property type="entry name" value="Lactonase"/>
    <property type="match status" value="1"/>
</dbReference>
<evidence type="ECO:0000256" key="2">
    <source>
        <dbReference type="SAM" id="SignalP"/>
    </source>
</evidence>
<dbReference type="InterPro" id="IPR015943">
    <property type="entry name" value="WD40/YVTN_repeat-like_dom_sf"/>
</dbReference>
<comment type="caution">
    <text evidence="3">The sequence shown here is derived from an EMBL/GenBank/DDBJ whole genome shotgun (WGS) entry which is preliminary data.</text>
</comment>
<dbReference type="InterPro" id="IPR050282">
    <property type="entry name" value="Cycloisomerase_2"/>
</dbReference>
<dbReference type="EMBL" id="JACHVQ010000002">
    <property type="protein sequence ID" value="MBB2892679.1"/>
    <property type="molecule type" value="Genomic_DNA"/>
</dbReference>
<reference evidence="3 4" key="1">
    <citation type="submission" date="2020-08" db="EMBL/GenBank/DDBJ databases">
        <title>Sequencing the genomes of 1000 actinobacteria strains.</title>
        <authorList>
            <person name="Klenk H.-P."/>
        </authorList>
    </citation>
    <scope>NUCLEOTIDE SEQUENCE [LARGE SCALE GENOMIC DNA]</scope>
    <source>
        <strain evidence="3 4">DSM 105369</strain>
    </source>
</reference>
<dbReference type="AlphaFoldDB" id="A0A839N7F3"/>
<evidence type="ECO:0000256" key="1">
    <source>
        <dbReference type="ARBA" id="ARBA00005564"/>
    </source>
</evidence>
<dbReference type="GO" id="GO:0017057">
    <property type="term" value="F:6-phosphogluconolactonase activity"/>
    <property type="evidence" value="ECO:0007669"/>
    <property type="project" value="TreeGrafter"/>
</dbReference>
<dbReference type="PANTHER" id="PTHR30344">
    <property type="entry name" value="6-PHOSPHOGLUCONOLACTONASE-RELATED"/>
    <property type="match status" value="1"/>
</dbReference>
<dbReference type="Gene3D" id="2.130.10.10">
    <property type="entry name" value="YVTN repeat-like/Quinoprotein amine dehydrogenase"/>
    <property type="match status" value="2"/>
</dbReference>
<dbReference type="SUPFAM" id="SSF75011">
    <property type="entry name" value="3-carboxy-cis,cis-mucoante lactonizing enzyme"/>
    <property type="match status" value="1"/>
</dbReference>
<keyword evidence="3" id="KW-0413">Isomerase</keyword>
<keyword evidence="4" id="KW-1185">Reference proteome</keyword>
<dbReference type="InterPro" id="IPR019405">
    <property type="entry name" value="Lactonase_7-beta_prop"/>
</dbReference>
<sequence>MKTIIRLALAAAVTATLTGVGAAGADAAPAQHHRSSPAGTVFVQNDAVDGNQIVGYDRLADGTLRRAGTYATGGRGLVLDGSVVDHLASQSSLVRSGASLFAVNAGSNTITSFHVSGDRLSRRQVLASGGTAPVSIAAHGDLVYVLNARDGGSIQGYLNLGGTLIAVPGWHRDLGLDPNAAPEFTHTPAQIAFTPDGSKLVVSTKGNTSAFMVFHLGWLGAPGKPVVNTFAGDVPFGFQFDRSRHLVASEAGPNAVASFTVHADGSVTKVAEQTTGQQATCWIVVDGRYVYASNAGSGSVSGYRIGRNGALQPLGNTATDAGTVDAATSSDGRYLYVQTGAAGVVDEFRVARGGSLQRIGSVTVPDGVGAEGIVAS</sequence>
<proteinExistence type="inferred from homology"/>
<name>A0A839N7F3_9MICO</name>
<dbReference type="RefSeq" id="WP_183321095.1">
    <property type="nucleotide sequence ID" value="NZ_JACHVQ010000002.1"/>
</dbReference>
<keyword evidence="2" id="KW-0732">Signal</keyword>
<gene>
    <name evidence="3" type="ORF">FHU39_002697</name>
</gene>
<dbReference type="GO" id="GO:0016853">
    <property type="term" value="F:isomerase activity"/>
    <property type="evidence" value="ECO:0007669"/>
    <property type="project" value="UniProtKB-KW"/>
</dbReference>
<feature type="chain" id="PRO_5032746006" evidence="2">
    <location>
        <begin position="23"/>
        <end position="376"/>
    </location>
</feature>
<accession>A0A839N7F3</accession>
<evidence type="ECO:0000313" key="4">
    <source>
        <dbReference type="Proteomes" id="UP000559182"/>
    </source>
</evidence>
<evidence type="ECO:0000313" key="3">
    <source>
        <dbReference type="EMBL" id="MBB2892679.1"/>
    </source>
</evidence>
<protein>
    <submittedName>
        <fullName evidence="3">6-phosphogluconolactonase (Cycloisomerase 2 family)</fullName>
    </submittedName>
</protein>
<feature type="signal peptide" evidence="2">
    <location>
        <begin position="1"/>
        <end position="22"/>
    </location>
</feature>
<comment type="similarity">
    <text evidence="1">Belongs to the cycloisomerase 2 family.</text>
</comment>
<organism evidence="3 4">
    <name type="scientific">Flexivirga oryzae</name>
    <dbReference type="NCBI Taxonomy" id="1794944"/>
    <lineage>
        <taxon>Bacteria</taxon>
        <taxon>Bacillati</taxon>
        <taxon>Actinomycetota</taxon>
        <taxon>Actinomycetes</taxon>
        <taxon>Micrococcales</taxon>
        <taxon>Dermacoccaceae</taxon>
        <taxon>Flexivirga</taxon>
    </lineage>
</organism>
<dbReference type="PANTHER" id="PTHR30344:SF1">
    <property type="entry name" value="6-PHOSPHOGLUCONOLACTONASE"/>
    <property type="match status" value="1"/>
</dbReference>
<dbReference type="Proteomes" id="UP000559182">
    <property type="component" value="Unassembled WGS sequence"/>
</dbReference>